<reference evidence="3 4" key="1">
    <citation type="submission" date="2020-04" db="EMBL/GenBank/DDBJ databases">
        <title>Luteolibacter sp. G-1-1-1 isolated from soil.</title>
        <authorList>
            <person name="Dahal R.H."/>
        </authorList>
    </citation>
    <scope>NUCLEOTIDE SEQUENCE [LARGE SCALE GENOMIC DNA]</scope>
    <source>
        <strain evidence="3 4">G-1-1-1</strain>
    </source>
</reference>
<evidence type="ECO:0000313" key="4">
    <source>
        <dbReference type="Proteomes" id="UP000501812"/>
    </source>
</evidence>
<dbReference type="RefSeq" id="WP_169455747.1">
    <property type="nucleotide sequence ID" value="NZ_CP051774.1"/>
</dbReference>
<name>A0A858RK89_9BACT</name>
<dbReference type="InterPro" id="IPR024079">
    <property type="entry name" value="MetalloPept_cat_dom_sf"/>
</dbReference>
<sequence>MTPRLAASLLFTTLCLPAQALNIQLNAAPGMDANALAGFQMAASYWEARLLDSVQVNIDVDFSALSPGVLGQAGSVQVPVLVSDFYTALIGDSSTSYDALAVGNLPSLTGGGGLSFLTQKNTEGSSLTVTLDNDDSSNNLYLALNKANAKALGLSSSTTADASITFSSGFSWDFDSSDGVGAGLQDFVGVAIHEIGHALGFTSGVDMVEMGIDGMPGGDPPFDAPFDLDGYAVFSSLDLFRYSSAGVLDLSVGANAYFSLDGGTTNLAPFSTGSVYGDGNQTSHWKDGLALGIMDPTANPAGQVNTPTTLDMIGFDVIGWDLNDAVPEPSSLALLLLGSLMFGRRRR</sequence>
<feature type="chain" id="PRO_5032341137" evidence="1">
    <location>
        <begin position="21"/>
        <end position="347"/>
    </location>
</feature>
<keyword evidence="1" id="KW-0732">Signal</keyword>
<feature type="domain" description="Ice-binding protein C-terminal" evidence="2">
    <location>
        <begin position="325"/>
        <end position="347"/>
    </location>
</feature>
<dbReference type="InterPro" id="IPR013424">
    <property type="entry name" value="Ice-binding_C"/>
</dbReference>
<accession>A0A858RK89</accession>
<dbReference type="AlphaFoldDB" id="A0A858RK89"/>
<dbReference type="NCBIfam" id="TIGR02595">
    <property type="entry name" value="PEP_CTERM"/>
    <property type="match status" value="1"/>
</dbReference>
<dbReference type="NCBIfam" id="NF038122">
    <property type="entry name" value="metallo_LGF"/>
    <property type="match status" value="1"/>
</dbReference>
<evidence type="ECO:0000259" key="2">
    <source>
        <dbReference type="Pfam" id="PF07589"/>
    </source>
</evidence>
<feature type="signal peptide" evidence="1">
    <location>
        <begin position="1"/>
        <end position="20"/>
    </location>
</feature>
<evidence type="ECO:0000313" key="3">
    <source>
        <dbReference type="EMBL" id="QJE97347.1"/>
    </source>
</evidence>
<proteinExistence type="predicted"/>
<dbReference type="KEGG" id="luo:HHL09_16645"/>
<gene>
    <name evidence="3" type="ORF">HHL09_16645</name>
</gene>
<dbReference type="EMBL" id="CP051774">
    <property type="protein sequence ID" value="QJE97347.1"/>
    <property type="molecule type" value="Genomic_DNA"/>
</dbReference>
<protein>
    <submittedName>
        <fullName evidence="3">PEP-CTERM sorting domain-containing protein</fullName>
    </submittedName>
</protein>
<dbReference type="Proteomes" id="UP000501812">
    <property type="component" value="Chromosome"/>
</dbReference>
<dbReference type="Gene3D" id="3.40.390.10">
    <property type="entry name" value="Collagenase (Catalytic Domain)"/>
    <property type="match status" value="1"/>
</dbReference>
<dbReference type="GO" id="GO:0008237">
    <property type="term" value="F:metallopeptidase activity"/>
    <property type="evidence" value="ECO:0007669"/>
    <property type="project" value="InterPro"/>
</dbReference>
<evidence type="ECO:0000256" key="1">
    <source>
        <dbReference type="SAM" id="SignalP"/>
    </source>
</evidence>
<dbReference type="Pfam" id="PF07589">
    <property type="entry name" value="PEP-CTERM"/>
    <property type="match status" value="1"/>
</dbReference>
<organism evidence="3 4">
    <name type="scientific">Luteolibacter luteus</name>
    <dbReference type="NCBI Taxonomy" id="2728835"/>
    <lineage>
        <taxon>Bacteria</taxon>
        <taxon>Pseudomonadati</taxon>
        <taxon>Verrucomicrobiota</taxon>
        <taxon>Verrucomicrobiia</taxon>
        <taxon>Verrucomicrobiales</taxon>
        <taxon>Verrucomicrobiaceae</taxon>
        <taxon>Luteolibacter</taxon>
    </lineage>
</organism>
<dbReference type="SUPFAM" id="SSF55486">
    <property type="entry name" value="Metalloproteases ('zincins'), catalytic domain"/>
    <property type="match status" value="1"/>
</dbReference>
<keyword evidence="4" id="KW-1185">Reference proteome</keyword>